<evidence type="ECO:0000313" key="3">
    <source>
        <dbReference type="Proteomes" id="UP000199126"/>
    </source>
</evidence>
<dbReference type="Proteomes" id="UP000199126">
    <property type="component" value="Unassembled WGS sequence"/>
</dbReference>
<reference evidence="3" key="1">
    <citation type="submission" date="2016-10" db="EMBL/GenBank/DDBJ databases">
        <authorList>
            <person name="Varghese N."/>
            <person name="Submissions S."/>
        </authorList>
    </citation>
    <scope>NUCLEOTIDE SEQUENCE [LARGE SCALE GENOMIC DNA]</scope>
    <source>
        <strain evidence="3">CGMCC 1.10121</strain>
    </source>
</reference>
<organism evidence="2 3">
    <name type="scientific">Halogranum amylolyticum</name>
    <dbReference type="NCBI Taxonomy" id="660520"/>
    <lineage>
        <taxon>Archaea</taxon>
        <taxon>Methanobacteriati</taxon>
        <taxon>Methanobacteriota</taxon>
        <taxon>Stenosarchaea group</taxon>
        <taxon>Halobacteria</taxon>
        <taxon>Halobacteriales</taxon>
        <taxon>Haloferacaceae</taxon>
    </lineage>
</organism>
<dbReference type="EMBL" id="FODV01000032">
    <property type="protein sequence ID" value="SEP28051.1"/>
    <property type="molecule type" value="Genomic_DNA"/>
</dbReference>
<dbReference type="Gene3D" id="3.40.50.1820">
    <property type="entry name" value="alpha/beta hydrolase"/>
    <property type="match status" value="1"/>
</dbReference>
<protein>
    <recommendedName>
        <fullName evidence="4">Alpha/beta hydrolase family protein</fullName>
    </recommendedName>
</protein>
<feature type="compositionally biased region" description="Polar residues" evidence="1">
    <location>
        <begin position="49"/>
        <end position="73"/>
    </location>
</feature>
<proteinExistence type="predicted"/>
<accession>A0A1H8WK74</accession>
<gene>
    <name evidence="2" type="ORF">SAMN04487948_13211</name>
</gene>
<dbReference type="AlphaFoldDB" id="A0A1H8WK74"/>
<dbReference type="SUPFAM" id="SSF53474">
    <property type="entry name" value="alpha/beta-Hydrolases"/>
    <property type="match status" value="1"/>
</dbReference>
<evidence type="ECO:0008006" key="4">
    <source>
        <dbReference type="Google" id="ProtNLM"/>
    </source>
</evidence>
<evidence type="ECO:0000313" key="2">
    <source>
        <dbReference type="EMBL" id="SEP28051.1"/>
    </source>
</evidence>
<sequence length="267" mass="27304">MREKYTTRRRALRAVASLGTVGGLAGCTGTGDSEPTPNADGPTGDESDTATSGLETATESDSGTTASGDATAETVTFPSSVGDEVTATQRGDGDCAVIFLHGVGYGREDWRPQATAVEENGHIALAVALNHDDRESNVEATVGAVDYLRSEVDVETVVLVGASAGANAVVKTDANTDVDVAGSFVLAPGRAGDLGAGLSGRKLFVVGEGDSQRFVETTKQLHGDASGPKDLVILDAAEHAQGVFETSAGDRLQSLLVEFVNTVCSMA</sequence>
<dbReference type="RefSeq" id="WP_089827913.1">
    <property type="nucleotide sequence ID" value="NZ_FODV01000032.1"/>
</dbReference>
<name>A0A1H8WK74_9EURY</name>
<dbReference type="PROSITE" id="PS51318">
    <property type="entry name" value="TAT"/>
    <property type="match status" value="1"/>
</dbReference>
<keyword evidence="3" id="KW-1185">Reference proteome</keyword>
<dbReference type="InterPro" id="IPR006311">
    <property type="entry name" value="TAT_signal"/>
</dbReference>
<dbReference type="PROSITE" id="PS51257">
    <property type="entry name" value="PROKAR_LIPOPROTEIN"/>
    <property type="match status" value="1"/>
</dbReference>
<dbReference type="OrthoDB" id="248755at2157"/>
<dbReference type="InterPro" id="IPR029058">
    <property type="entry name" value="AB_hydrolase_fold"/>
</dbReference>
<evidence type="ECO:0000256" key="1">
    <source>
        <dbReference type="SAM" id="MobiDB-lite"/>
    </source>
</evidence>
<feature type="region of interest" description="Disordered" evidence="1">
    <location>
        <begin position="21"/>
        <end position="73"/>
    </location>
</feature>